<evidence type="ECO:0000256" key="7">
    <source>
        <dbReference type="ARBA" id="ARBA00022989"/>
    </source>
</evidence>
<feature type="transmembrane region" description="Helical" evidence="9">
    <location>
        <begin position="184"/>
        <end position="209"/>
    </location>
</feature>
<keyword evidence="8 9" id="KW-0472">Membrane</keyword>
<dbReference type="Proteomes" id="UP000653797">
    <property type="component" value="Unassembled WGS sequence"/>
</dbReference>
<evidence type="ECO:0000256" key="6">
    <source>
        <dbReference type="ARBA" id="ARBA00022692"/>
    </source>
</evidence>
<reference evidence="11" key="1">
    <citation type="submission" date="2020-09" db="EMBL/GenBank/DDBJ databases">
        <authorList>
            <person name="Kim M.K."/>
        </authorList>
    </citation>
    <scope>NUCLEOTIDE SEQUENCE</scope>
    <source>
        <strain evidence="11">BT704</strain>
    </source>
</reference>
<dbReference type="PRINTS" id="PR00164">
    <property type="entry name" value="ABC2TRNSPORT"/>
</dbReference>
<name>A0A927B0J0_9BACT</name>
<organism evidence="11 12">
    <name type="scientific">Spirosoma validum</name>
    <dbReference type="NCBI Taxonomy" id="2771355"/>
    <lineage>
        <taxon>Bacteria</taxon>
        <taxon>Pseudomonadati</taxon>
        <taxon>Bacteroidota</taxon>
        <taxon>Cytophagia</taxon>
        <taxon>Cytophagales</taxon>
        <taxon>Cytophagaceae</taxon>
        <taxon>Spirosoma</taxon>
    </lineage>
</organism>
<evidence type="ECO:0000313" key="12">
    <source>
        <dbReference type="Proteomes" id="UP000653797"/>
    </source>
</evidence>
<keyword evidence="4 9" id="KW-1003">Cell membrane</keyword>
<dbReference type="RefSeq" id="WP_191038945.1">
    <property type="nucleotide sequence ID" value="NZ_JACXAA010000003.1"/>
</dbReference>
<dbReference type="InterPro" id="IPR047817">
    <property type="entry name" value="ABC2_TM_bact-type"/>
</dbReference>
<feature type="domain" description="ABC transmembrane type-2" evidence="10">
    <location>
        <begin position="72"/>
        <end position="296"/>
    </location>
</feature>
<comment type="similarity">
    <text evidence="2 9">Belongs to the ABC-2 integral membrane protein family.</text>
</comment>
<keyword evidence="5" id="KW-0997">Cell inner membrane</keyword>
<evidence type="ECO:0000313" key="11">
    <source>
        <dbReference type="EMBL" id="MBD2753321.1"/>
    </source>
</evidence>
<dbReference type="InterPro" id="IPR013525">
    <property type="entry name" value="ABC2_TM"/>
</dbReference>
<evidence type="ECO:0000256" key="9">
    <source>
        <dbReference type="RuleBase" id="RU361157"/>
    </source>
</evidence>
<dbReference type="EMBL" id="JACXAA010000003">
    <property type="protein sequence ID" value="MBD2753321.1"/>
    <property type="molecule type" value="Genomic_DNA"/>
</dbReference>
<dbReference type="GO" id="GO:0043190">
    <property type="term" value="C:ATP-binding cassette (ABC) transporter complex"/>
    <property type="evidence" value="ECO:0007669"/>
    <property type="project" value="InterPro"/>
</dbReference>
<comment type="subcellular location">
    <subcellularLocation>
        <location evidence="1">Cell inner membrane</location>
        <topology evidence="1">Multi-pass membrane protein</topology>
    </subcellularLocation>
    <subcellularLocation>
        <location evidence="9">Cell membrane</location>
        <topology evidence="9">Multi-pass membrane protein</topology>
    </subcellularLocation>
</comment>
<evidence type="ECO:0000256" key="8">
    <source>
        <dbReference type="ARBA" id="ARBA00023136"/>
    </source>
</evidence>
<dbReference type="PIRSF" id="PIRSF006648">
    <property type="entry name" value="DrrB"/>
    <property type="match status" value="1"/>
</dbReference>
<evidence type="ECO:0000256" key="2">
    <source>
        <dbReference type="ARBA" id="ARBA00007783"/>
    </source>
</evidence>
<dbReference type="PANTHER" id="PTHR30413:SF8">
    <property type="entry name" value="TRANSPORT PERMEASE PROTEIN"/>
    <property type="match status" value="1"/>
</dbReference>
<dbReference type="AlphaFoldDB" id="A0A927B0J0"/>
<dbReference type="GO" id="GO:0140359">
    <property type="term" value="F:ABC-type transporter activity"/>
    <property type="evidence" value="ECO:0007669"/>
    <property type="project" value="InterPro"/>
</dbReference>
<keyword evidence="6 9" id="KW-0812">Transmembrane</keyword>
<proteinExistence type="inferred from homology"/>
<feature type="transmembrane region" description="Helical" evidence="9">
    <location>
        <begin position="216"/>
        <end position="237"/>
    </location>
</feature>
<feature type="transmembrane region" description="Helical" evidence="9">
    <location>
        <begin position="274"/>
        <end position="293"/>
    </location>
</feature>
<sequence length="304" mass="34818">MQLPTQAIVENKAINTSEDAESSNFVDHQHEWEINAEHTLFDLKLRDTWEYRDLLWLLVRRDFVSFYKQTILGPIWFFIQPLFTTLIYTFIFGMAGIGTDGIPRPLFYMAGVTAWNYFADCLTKTSTVFRDNANIFGKVYFPRLIMPLSIVISNLVRFGVQFLLFIGMMLYFMLQGATIQPNVYILLFPVLLLLMAALGLGSGMVVSALTTKYRDLAFLITFGVQLLMYASGVIIPLSATPEKYRWLIRANPMTTIIETFRYSFTGQGTFTWEAFAYTTVFTLITLISGIIIFNKVEKTFVDTV</sequence>
<comment type="caution">
    <text evidence="11">The sequence shown here is derived from an EMBL/GenBank/DDBJ whole genome shotgun (WGS) entry which is preliminary data.</text>
</comment>
<keyword evidence="3 9" id="KW-0813">Transport</keyword>
<gene>
    <name evidence="11" type="ORF">IC230_10505</name>
</gene>
<accession>A0A927B0J0</accession>
<dbReference type="GO" id="GO:0015920">
    <property type="term" value="P:lipopolysaccharide transport"/>
    <property type="evidence" value="ECO:0007669"/>
    <property type="project" value="TreeGrafter"/>
</dbReference>
<dbReference type="PANTHER" id="PTHR30413">
    <property type="entry name" value="INNER MEMBRANE TRANSPORT PERMEASE"/>
    <property type="match status" value="1"/>
</dbReference>
<keyword evidence="12" id="KW-1185">Reference proteome</keyword>
<evidence type="ECO:0000256" key="5">
    <source>
        <dbReference type="ARBA" id="ARBA00022519"/>
    </source>
</evidence>
<evidence type="ECO:0000259" key="10">
    <source>
        <dbReference type="PROSITE" id="PS51012"/>
    </source>
</evidence>
<keyword evidence="7 9" id="KW-1133">Transmembrane helix</keyword>
<evidence type="ECO:0000256" key="1">
    <source>
        <dbReference type="ARBA" id="ARBA00004429"/>
    </source>
</evidence>
<feature type="transmembrane region" description="Helical" evidence="9">
    <location>
        <begin position="144"/>
        <end position="172"/>
    </location>
</feature>
<feature type="transmembrane region" description="Helical" evidence="9">
    <location>
        <begin position="75"/>
        <end position="99"/>
    </location>
</feature>
<evidence type="ECO:0000256" key="4">
    <source>
        <dbReference type="ARBA" id="ARBA00022475"/>
    </source>
</evidence>
<feature type="transmembrane region" description="Helical" evidence="9">
    <location>
        <begin position="105"/>
        <end position="123"/>
    </location>
</feature>
<evidence type="ECO:0000256" key="3">
    <source>
        <dbReference type="ARBA" id="ARBA00022448"/>
    </source>
</evidence>
<dbReference type="Pfam" id="PF01061">
    <property type="entry name" value="ABC2_membrane"/>
    <property type="match status" value="1"/>
</dbReference>
<dbReference type="InterPro" id="IPR000412">
    <property type="entry name" value="ABC_2_transport"/>
</dbReference>
<protein>
    <recommendedName>
        <fullName evidence="9">Transport permease protein</fullName>
    </recommendedName>
</protein>
<dbReference type="PROSITE" id="PS51012">
    <property type="entry name" value="ABC_TM2"/>
    <property type="match status" value="1"/>
</dbReference>